<sequence>MTSTPPGDRQENDASRTTQLRIPPQLRAGAQRRYVKKELPRYDYEHYSRLAGPLTQPPRASRTRCATAR</sequence>
<protein>
    <submittedName>
        <fullName evidence="2">Uncharacterized protein</fullName>
    </submittedName>
</protein>
<feature type="region of interest" description="Disordered" evidence="1">
    <location>
        <begin position="1"/>
        <end position="31"/>
    </location>
</feature>
<organism evidence="2 3">
    <name type="scientific">Streptomyces microflavus</name>
    <name type="common">Streptomyces lipmanii</name>
    <dbReference type="NCBI Taxonomy" id="1919"/>
    <lineage>
        <taxon>Bacteria</taxon>
        <taxon>Bacillati</taxon>
        <taxon>Actinomycetota</taxon>
        <taxon>Actinomycetes</taxon>
        <taxon>Kitasatosporales</taxon>
        <taxon>Streptomycetaceae</taxon>
        <taxon>Streptomyces</taxon>
    </lineage>
</organism>
<dbReference type="EMBL" id="BLWD01000001">
    <property type="protein sequence ID" value="GFN04146.1"/>
    <property type="molecule type" value="Genomic_DNA"/>
</dbReference>
<evidence type="ECO:0000256" key="1">
    <source>
        <dbReference type="SAM" id="MobiDB-lite"/>
    </source>
</evidence>
<dbReference type="AlphaFoldDB" id="A0A7J0CNT1"/>
<name>A0A7J0CNT1_STRMI</name>
<reference evidence="2 3" key="1">
    <citation type="submission" date="2020-05" db="EMBL/GenBank/DDBJ databases">
        <title>Whole genome shotgun sequence of Streptomyces microflavus NBRC 13062.</title>
        <authorList>
            <person name="Komaki H."/>
            <person name="Tamura T."/>
        </authorList>
    </citation>
    <scope>NUCLEOTIDE SEQUENCE [LARGE SCALE GENOMIC DNA]</scope>
    <source>
        <strain evidence="2 3">NBRC 13062</strain>
    </source>
</reference>
<proteinExistence type="predicted"/>
<dbReference type="Proteomes" id="UP000498740">
    <property type="component" value="Unassembled WGS sequence"/>
</dbReference>
<accession>A0A7J0CNT1</accession>
<evidence type="ECO:0000313" key="3">
    <source>
        <dbReference type="Proteomes" id="UP000498740"/>
    </source>
</evidence>
<comment type="caution">
    <text evidence="2">The sequence shown here is derived from an EMBL/GenBank/DDBJ whole genome shotgun (WGS) entry which is preliminary data.</text>
</comment>
<evidence type="ECO:0000313" key="2">
    <source>
        <dbReference type="EMBL" id="GFN04146.1"/>
    </source>
</evidence>
<gene>
    <name evidence="2" type="ORF">Smic_27020</name>
</gene>